<organism evidence="2 3">
    <name type="scientific">Oleomonas cavernae</name>
    <dbReference type="NCBI Taxonomy" id="2320859"/>
    <lineage>
        <taxon>Bacteria</taxon>
        <taxon>Pseudomonadati</taxon>
        <taxon>Pseudomonadota</taxon>
        <taxon>Alphaproteobacteria</taxon>
        <taxon>Acetobacterales</taxon>
        <taxon>Acetobacteraceae</taxon>
        <taxon>Oleomonas</taxon>
    </lineage>
</organism>
<protein>
    <submittedName>
        <fullName evidence="2">Type II toxin-antitoxin system RelE/ParE family toxin</fullName>
    </submittedName>
</protein>
<dbReference type="AlphaFoldDB" id="A0A418WBQ7"/>
<sequence>MAQRQVTLLPEAELDLIDIECRIRVNNGERVAERKLNEIARRIDLVAFAPGVGRQRTDIDGATLYFTVVDAWYIIYEDVEDKNLILVHRVVRTDYYNQYLAP</sequence>
<accession>A0A418WBQ7</accession>
<keyword evidence="3" id="KW-1185">Reference proteome</keyword>
<name>A0A418WBQ7_9PROT</name>
<reference evidence="2 3" key="1">
    <citation type="submission" date="2018-09" db="EMBL/GenBank/DDBJ databases">
        <authorList>
            <person name="Zhu H."/>
        </authorList>
    </citation>
    <scope>NUCLEOTIDE SEQUENCE [LARGE SCALE GENOMIC DNA]</scope>
    <source>
        <strain evidence="2 3">K1W22B-8</strain>
    </source>
</reference>
<dbReference type="Pfam" id="PF05016">
    <property type="entry name" value="ParE_toxin"/>
    <property type="match status" value="1"/>
</dbReference>
<comment type="caution">
    <text evidence="2">The sequence shown here is derived from an EMBL/GenBank/DDBJ whole genome shotgun (WGS) entry which is preliminary data.</text>
</comment>
<keyword evidence="1" id="KW-1277">Toxin-antitoxin system</keyword>
<dbReference type="Gene3D" id="3.30.2310.20">
    <property type="entry name" value="RelE-like"/>
    <property type="match status" value="1"/>
</dbReference>
<evidence type="ECO:0000313" key="2">
    <source>
        <dbReference type="EMBL" id="RJF87477.1"/>
    </source>
</evidence>
<proteinExistence type="predicted"/>
<dbReference type="InterPro" id="IPR035093">
    <property type="entry name" value="RelE/ParE_toxin_dom_sf"/>
</dbReference>
<evidence type="ECO:0000256" key="1">
    <source>
        <dbReference type="ARBA" id="ARBA00022649"/>
    </source>
</evidence>
<dbReference type="Proteomes" id="UP000284605">
    <property type="component" value="Unassembled WGS sequence"/>
</dbReference>
<evidence type="ECO:0000313" key="3">
    <source>
        <dbReference type="Proteomes" id="UP000284605"/>
    </source>
</evidence>
<dbReference type="EMBL" id="QYUK01000011">
    <property type="protein sequence ID" value="RJF87477.1"/>
    <property type="molecule type" value="Genomic_DNA"/>
</dbReference>
<dbReference type="InterPro" id="IPR007712">
    <property type="entry name" value="RelE/ParE_toxin"/>
</dbReference>
<dbReference type="RefSeq" id="WP_119778116.1">
    <property type="nucleotide sequence ID" value="NZ_QYUK01000011.1"/>
</dbReference>
<gene>
    <name evidence="2" type="ORF">D3874_10990</name>
</gene>
<dbReference type="OrthoDB" id="7190617at2"/>